<name>A0A392SWL0_9FABA</name>
<evidence type="ECO:0000313" key="1">
    <source>
        <dbReference type="EMBL" id="MCI52290.1"/>
    </source>
</evidence>
<dbReference type="Proteomes" id="UP000265520">
    <property type="component" value="Unassembled WGS sequence"/>
</dbReference>
<keyword evidence="2" id="KW-1185">Reference proteome</keyword>
<protein>
    <submittedName>
        <fullName evidence="1">Uncharacterized protein</fullName>
    </submittedName>
</protein>
<reference evidence="1 2" key="1">
    <citation type="journal article" date="2018" name="Front. Plant Sci.">
        <title>Red Clover (Trifolium pratense) and Zigzag Clover (T. medium) - A Picture of Genomic Similarities and Differences.</title>
        <authorList>
            <person name="Dluhosova J."/>
            <person name="Istvanek J."/>
            <person name="Nedelnik J."/>
            <person name="Repkova J."/>
        </authorList>
    </citation>
    <scope>NUCLEOTIDE SEQUENCE [LARGE SCALE GENOMIC DNA]</scope>
    <source>
        <strain evidence="2">cv. 10/8</strain>
        <tissue evidence="1">Leaf</tissue>
    </source>
</reference>
<accession>A0A392SWL0</accession>
<proteinExistence type="predicted"/>
<dbReference type="AlphaFoldDB" id="A0A392SWL0"/>
<sequence>MKTYLDALDLWEVVEDDYNGGIPRCS</sequence>
<dbReference type="EMBL" id="LXQA010445067">
    <property type="protein sequence ID" value="MCI52290.1"/>
    <property type="molecule type" value="Genomic_DNA"/>
</dbReference>
<feature type="non-terminal residue" evidence="1">
    <location>
        <position position="26"/>
    </location>
</feature>
<organism evidence="1 2">
    <name type="scientific">Trifolium medium</name>
    <dbReference type="NCBI Taxonomy" id="97028"/>
    <lineage>
        <taxon>Eukaryota</taxon>
        <taxon>Viridiplantae</taxon>
        <taxon>Streptophyta</taxon>
        <taxon>Embryophyta</taxon>
        <taxon>Tracheophyta</taxon>
        <taxon>Spermatophyta</taxon>
        <taxon>Magnoliopsida</taxon>
        <taxon>eudicotyledons</taxon>
        <taxon>Gunneridae</taxon>
        <taxon>Pentapetalae</taxon>
        <taxon>rosids</taxon>
        <taxon>fabids</taxon>
        <taxon>Fabales</taxon>
        <taxon>Fabaceae</taxon>
        <taxon>Papilionoideae</taxon>
        <taxon>50 kb inversion clade</taxon>
        <taxon>NPAAA clade</taxon>
        <taxon>Hologalegina</taxon>
        <taxon>IRL clade</taxon>
        <taxon>Trifolieae</taxon>
        <taxon>Trifolium</taxon>
    </lineage>
</organism>
<evidence type="ECO:0000313" key="2">
    <source>
        <dbReference type="Proteomes" id="UP000265520"/>
    </source>
</evidence>
<comment type="caution">
    <text evidence="1">The sequence shown here is derived from an EMBL/GenBank/DDBJ whole genome shotgun (WGS) entry which is preliminary data.</text>
</comment>